<proteinExistence type="predicted"/>
<sequence length="135" mass="15896">MMKIKMLYLLKVFLIITSYCYCQYTEFIDQEEQTLYADTLKSISSQLNGKWKLIGFYKEGEFLTDTLSVSYSLNSDSSRVEILTDSGTIYIHKYNDVIADITKKTQLRVIELRFKSNSLIGSYQSFDKYEPDRKW</sequence>
<comment type="caution">
    <text evidence="1">The sequence shown here is derived from an EMBL/GenBank/DDBJ whole genome shotgun (WGS) entry which is preliminary data.</text>
</comment>
<organism evidence="1 2">
    <name type="scientific">Flammeovirga aprica JL-4</name>
    <dbReference type="NCBI Taxonomy" id="694437"/>
    <lineage>
        <taxon>Bacteria</taxon>
        <taxon>Pseudomonadati</taxon>
        <taxon>Bacteroidota</taxon>
        <taxon>Cytophagia</taxon>
        <taxon>Cytophagales</taxon>
        <taxon>Flammeovirgaceae</taxon>
        <taxon>Flammeovirga</taxon>
    </lineage>
</organism>
<keyword evidence="2" id="KW-1185">Reference proteome</keyword>
<protein>
    <submittedName>
        <fullName evidence="1">Uncharacterized protein</fullName>
    </submittedName>
</protein>
<reference evidence="1 2" key="1">
    <citation type="submission" date="2020-04" db="EMBL/GenBank/DDBJ databases">
        <title>Flammeovirga sp. SR4, a novel species isolated from seawater.</title>
        <authorList>
            <person name="Wang X."/>
        </authorList>
    </citation>
    <scope>NUCLEOTIDE SEQUENCE [LARGE SCALE GENOMIC DNA]</scope>
    <source>
        <strain evidence="1 2">ATCC 23126</strain>
    </source>
</reference>
<accession>A0A7X9XDI0</accession>
<dbReference type="AlphaFoldDB" id="A0A7X9XDI0"/>
<gene>
    <name evidence="1" type="ORF">HHU12_32165</name>
</gene>
<dbReference type="RefSeq" id="WP_169660842.1">
    <property type="nucleotide sequence ID" value="NZ_JABANE010000188.1"/>
</dbReference>
<evidence type="ECO:0000313" key="2">
    <source>
        <dbReference type="Proteomes" id="UP000576082"/>
    </source>
</evidence>
<dbReference type="Proteomes" id="UP000576082">
    <property type="component" value="Unassembled WGS sequence"/>
</dbReference>
<dbReference type="EMBL" id="JABANE010000188">
    <property type="protein sequence ID" value="NME72659.1"/>
    <property type="molecule type" value="Genomic_DNA"/>
</dbReference>
<name>A0A7X9XDI0_9BACT</name>
<evidence type="ECO:0000313" key="1">
    <source>
        <dbReference type="EMBL" id="NME72659.1"/>
    </source>
</evidence>